<evidence type="ECO:0000313" key="5">
    <source>
        <dbReference type="Proteomes" id="UP000087171"/>
    </source>
</evidence>
<dbReference type="PANTHER" id="PTHR46519:SF3">
    <property type="entry name" value="RING_U-BOX SUPERFAMILY PROTEIN"/>
    <property type="match status" value="1"/>
</dbReference>
<reference evidence="5" key="1">
    <citation type="journal article" date="2013" name="Nat. Biotechnol.">
        <title>Draft genome sequence of chickpea (Cicer arietinum) provides a resource for trait improvement.</title>
        <authorList>
            <person name="Varshney R.K."/>
            <person name="Song C."/>
            <person name="Saxena R.K."/>
            <person name="Azam S."/>
            <person name="Yu S."/>
            <person name="Sharpe A.G."/>
            <person name="Cannon S."/>
            <person name="Baek J."/>
            <person name="Rosen B.D."/>
            <person name="Tar'an B."/>
            <person name="Millan T."/>
            <person name="Zhang X."/>
            <person name="Ramsay L.D."/>
            <person name="Iwata A."/>
            <person name="Wang Y."/>
            <person name="Nelson W."/>
            <person name="Farmer A.D."/>
            <person name="Gaur P.M."/>
            <person name="Soderlund C."/>
            <person name="Penmetsa R.V."/>
            <person name="Xu C."/>
            <person name="Bharti A.K."/>
            <person name="He W."/>
            <person name="Winter P."/>
            <person name="Zhao S."/>
            <person name="Hane J.K."/>
            <person name="Carrasquilla-Garcia N."/>
            <person name="Condie J.A."/>
            <person name="Upadhyaya H.D."/>
            <person name="Luo M.C."/>
            <person name="Thudi M."/>
            <person name="Gowda C.L."/>
            <person name="Singh N.P."/>
            <person name="Lichtenzveig J."/>
            <person name="Gali K.K."/>
            <person name="Rubio J."/>
            <person name="Nadarajan N."/>
            <person name="Dolezel J."/>
            <person name="Bansal K.C."/>
            <person name="Xu X."/>
            <person name="Edwards D."/>
            <person name="Zhang G."/>
            <person name="Kahl G."/>
            <person name="Gil J."/>
            <person name="Singh K.B."/>
            <person name="Datta S.K."/>
            <person name="Jackson S.A."/>
            <person name="Wang J."/>
            <person name="Cook D.R."/>
        </authorList>
    </citation>
    <scope>NUCLEOTIDE SEQUENCE [LARGE SCALE GENOMIC DNA]</scope>
    <source>
        <strain evidence="5">cv. CDC Frontier</strain>
    </source>
</reference>
<organism evidence="5 6">
    <name type="scientific">Cicer arietinum</name>
    <name type="common">Chickpea</name>
    <name type="synonym">Garbanzo</name>
    <dbReference type="NCBI Taxonomy" id="3827"/>
    <lineage>
        <taxon>Eukaryota</taxon>
        <taxon>Viridiplantae</taxon>
        <taxon>Streptophyta</taxon>
        <taxon>Embryophyta</taxon>
        <taxon>Tracheophyta</taxon>
        <taxon>Spermatophyta</taxon>
        <taxon>Magnoliopsida</taxon>
        <taxon>eudicotyledons</taxon>
        <taxon>Gunneridae</taxon>
        <taxon>Pentapetalae</taxon>
        <taxon>rosids</taxon>
        <taxon>fabids</taxon>
        <taxon>Fabales</taxon>
        <taxon>Fabaceae</taxon>
        <taxon>Papilionoideae</taxon>
        <taxon>50 kb inversion clade</taxon>
        <taxon>NPAAA clade</taxon>
        <taxon>Hologalegina</taxon>
        <taxon>IRL clade</taxon>
        <taxon>Cicereae</taxon>
        <taxon>Cicer</taxon>
    </lineage>
</organism>
<feature type="region of interest" description="Disordered" evidence="3">
    <location>
        <begin position="681"/>
        <end position="700"/>
    </location>
</feature>
<accession>A0A1S2YKM9</accession>
<evidence type="ECO:0000256" key="2">
    <source>
        <dbReference type="SAM" id="Coils"/>
    </source>
</evidence>
<dbReference type="PANTHER" id="PTHR46519">
    <property type="entry name" value="RING/U-BOX SUPERFAMILY PROTEIN"/>
    <property type="match status" value="1"/>
</dbReference>
<evidence type="ECO:0000313" key="9">
    <source>
        <dbReference type="RefSeq" id="XP_004506108.1"/>
    </source>
</evidence>
<dbReference type="SUPFAM" id="SSF57850">
    <property type="entry name" value="RING/U-box"/>
    <property type="match status" value="1"/>
</dbReference>
<dbReference type="GeneID" id="101494922"/>
<dbReference type="Pfam" id="PF13920">
    <property type="entry name" value="zf-C3HC4_3"/>
    <property type="match status" value="1"/>
</dbReference>
<feature type="region of interest" description="Disordered" evidence="3">
    <location>
        <begin position="507"/>
        <end position="543"/>
    </location>
</feature>
<dbReference type="OrthoDB" id="6078042at2759"/>
<dbReference type="RefSeq" id="XP_004506105.1">
    <property type="nucleotide sequence ID" value="XM_004506048.3"/>
</dbReference>
<keyword evidence="2" id="KW-0175">Coiled coil</keyword>
<evidence type="ECO:0000313" key="10">
    <source>
        <dbReference type="RefSeq" id="XP_012572804.1"/>
    </source>
</evidence>
<dbReference type="RefSeq" id="XP_004506108.1">
    <property type="nucleotide sequence ID" value="XM_004506051.3"/>
</dbReference>
<feature type="compositionally biased region" description="Pro residues" evidence="3">
    <location>
        <begin position="681"/>
        <end position="691"/>
    </location>
</feature>
<dbReference type="PaxDb" id="3827-XP_004506105.1"/>
<dbReference type="Gene3D" id="3.30.40.10">
    <property type="entry name" value="Zinc/RING finger domain, C3HC4 (zinc finger)"/>
    <property type="match status" value="1"/>
</dbReference>
<dbReference type="RefSeq" id="XP_012572804.1">
    <property type="nucleotide sequence ID" value="XM_012717350.2"/>
</dbReference>
<keyword evidence="1" id="KW-0863">Zinc-finger</keyword>
<feature type="compositionally biased region" description="Low complexity" evidence="3">
    <location>
        <begin position="453"/>
        <end position="480"/>
    </location>
</feature>
<feature type="compositionally biased region" description="Polar residues" evidence="3">
    <location>
        <begin position="150"/>
        <end position="159"/>
    </location>
</feature>
<dbReference type="InterPro" id="IPR001841">
    <property type="entry name" value="Znf_RING"/>
</dbReference>
<dbReference type="RefSeq" id="XP_073226185.1">
    <property type="nucleotide sequence ID" value="XM_073370084.1"/>
</dbReference>
<dbReference type="InterPro" id="IPR013083">
    <property type="entry name" value="Znf_RING/FYVE/PHD"/>
</dbReference>
<feature type="region of interest" description="Disordered" evidence="3">
    <location>
        <begin position="52"/>
        <end position="127"/>
    </location>
</feature>
<evidence type="ECO:0000259" key="4">
    <source>
        <dbReference type="PROSITE" id="PS50089"/>
    </source>
</evidence>
<evidence type="ECO:0000313" key="8">
    <source>
        <dbReference type="RefSeq" id="XP_004506107.1"/>
    </source>
</evidence>
<dbReference type="RefSeq" id="XP_004506107.1">
    <property type="nucleotide sequence ID" value="XM_004506050.3"/>
</dbReference>
<feature type="region of interest" description="Disordered" evidence="3">
    <location>
        <begin position="141"/>
        <end position="163"/>
    </location>
</feature>
<dbReference type="GO" id="GO:0008270">
    <property type="term" value="F:zinc ion binding"/>
    <property type="evidence" value="ECO:0007669"/>
    <property type="project" value="UniProtKB-KW"/>
</dbReference>
<keyword evidence="5" id="KW-1185">Reference proteome</keyword>
<feature type="compositionally biased region" description="Polar residues" evidence="3">
    <location>
        <begin position="115"/>
        <end position="124"/>
    </location>
</feature>
<evidence type="ECO:0000256" key="1">
    <source>
        <dbReference type="PROSITE-ProRule" id="PRU00175"/>
    </source>
</evidence>
<dbReference type="PROSITE" id="PS50089">
    <property type="entry name" value="ZF_RING_2"/>
    <property type="match status" value="1"/>
</dbReference>
<feature type="coiled-coil region" evidence="2">
    <location>
        <begin position="711"/>
        <end position="738"/>
    </location>
</feature>
<dbReference type="eggNOG" id="KOG4172">
    <property type="taxonomic scope" value="Eukaryota"/>
</dbReference>
<reference evidence="6 7" key="2">
    <citation type="submission" date="2025-04" db="UniProtKB">
        <authorList>
            <consortium name="RefSeq"/>
        </authorList>
    </citation>
    <scope>IDENTIFICATION</scope>
    <source>
        <tissue evidence="6 7">Etiolated seedlings</tissue>
    </source>
</reference>
<dbReference type="Proteomes" id="UP000087171">
    <property type="component" value="Chromosome Ca6"/>
</dbReference>
<feature type="region of interest" description="Disordered" evidence="3">
    <location>
        <begin position="446"/>
        <end position="494"/>
    </location>
</feature>
<dbReference type="RefSeq" id="XP_073226184.1">
    <property type="nucleotide sequence ID" value="XM_073370083.1"/>
</dbReference>
<dbReference type="RefSeq" id="XP_004506106.1">
    <property type="nucleotide sequence ID" value="XM_004506049.3"/>
</dbReference>
<dbReference type="KEGG" id="cam:101494922"/>
<dbReference type="AlphaFoldDB" id="A0A1S2YKM9"/>
<dbReference type="CDD" id="cd16647">
    <property type="entry name" value="mRING-HC-C3HC5_NEU1"/>
    <property type="match status" value="1"/>
</dbReference>
<feature type="domain" description="RING-type" evidence="4">
    <location>
        <begin position="783"/>
        <end position="822"/>
    </location>
</feature>
<feature type="coiled-coil region" evidence="2">
    <location>
        <begin position="234"/>
        <end position="261"/>
    </location>
</feature>
<keyword evidence="1" id="KW-0479">Metal-binding</keyword>
<gene>
    <name evidence="6 7 8 9 10" type="primary">LOC101494922</name>
</gene>
<evidence type="ECO:0000313" key="6">
    <source>
        <dbReference type="RefSeq" id="XP_004506105.1"/>
    </source>
</evidence>
<feature type="region of interest" description="Disordered" evidence="3">
    <location>
        <begin position="17"/>
        <end position="39"/>
    </location>
</feature>
<protein>
    <submittedName>
        <fullName evidence="6 7">Uncharacterized protein LOC101494922</fullName>
    </submittedName>
</protein>
<proteinExistence type="predicted"/>
<name>A0A1S2YKM9_CICAR</name>
<sequence length="835" mass="95043">MAIAGLHSVSVLDSSFLRDSQSQASRRRGDGRRGTTRSSSLLQMWREIEDEHAVSQVQGRSRGSVVDLSREATPDSPEIGQRHALEDADLGENESETWSQSQSPNESHDGHEDLNNSSCENSSEFGEVERERVRQIFKEWMNSGSRDRGSNISRRSNSPRGEWLGETEQERVRIIREWVQMSSQQRSVSSGENREQPCAEIGTQIERVRDGFVVNHSEGQNDQIRRGMRKLRGKQVMLDMLKKAERERQREIQELLDHQVVSRFPHRNRIQALLRGRFLRNDRSVDHNRSTCIAESELGLLRRRQTVSGLREGFFSRMDNTSCSQATSNLSDTSSNIDIDFNTNELTRESSSPVVLHVHSEPNNRRDDGISGGHCLEGTTCESSDWQESTAHPEGNQLQCLQIESVDRQSSFSVGCERRDDTGQNVDVMAIRDQADELIQQSLQIDDSEHSSNQESSEVQNEQSELGDMNNGENNSSNHNDYVEGNVDDVNYGPDSLEEQLEEIIENEESGSHQSNTEWRNSTEESVDDNQLSNTENEWPENSWANEDVENPHVQEASEAWQEDGGFQEAVENWLGGPSDQESAQVGRVHGFYFPDDDNVYSGELRELHSRRRVSNLLGSSFRERLNQLIQSYVERQGHANMEWDQEEATSSVALVEQDLEQQSRYQNVDQEVNINSPIDFPPLPAPPTPPLWDQHPHGDNWSHNDDLEIINDLRLDMARLQQRMNNMQRMLEACMDMQLELQRSIKQEVSAALNRSADSSGMHDFNSPDDDSKWECVRKGLCCICCQSNIDSLLYRCGHLCTCSKCANELLQSKQKCPMCQAPVVEVIRTYSIL</sequence>
<feature type="compositionally biased region" description="Polar residues" evidence="3">
    <location>
        <begin position="96"/>
        <end position="105"/>
    </location>
</feature>
<evidence type="ECO:0000313" key="7">
    <source>
        <dbReference type="RefSeq" id="XP_004506106.1"/>
    </source>
</evidence>
<evidence type="ECO:0000256" key="3">
    <source>
        <dbReference type="SAM" id="MobiDB-lite"/>
    </source>
</evidence>
<keyword evidence="1" id="KW-0862">Zinc</keyword>